<dbReference type="PROSITE" id="PS50042">
    <property type="entry name" value="CNMP_BINDING_3"/>
    <property type="match status" value="1"/>
</dbReference>
<gene>
    <name evidence="2" type="ORF">MUDAN_MDHGFNIF_02488</name>
</gene>
<organism evidence="2 3">
    <name type="scientific">Lactiplantibacillus mudanjiangensis</name>
    <dbReference type="NCBI Taxonomy" id="1296538"/>
    <lineage>
        <taxon>Bacteria</taxon>
        <taxon>Bacillati</taxon>
        <taxon>Bacillota</taxon>
        <taxon>Bacilli</taxon>
        <taxon>Lactobacillales</taxon>
        <taxon>Lactobacillaceae</taxon>
        <taxon>Lactiplantibacillus</taxon>
    </lineage>
</organism>
<dbReference type="InterPro" id="IPR014710">
    <property type="entry name" value="RmlC-like_jellyroll"/>
</dbReference>
<reference evidence="2 3" key="1">
    <citation type="submission" date="2018-11" db="EMBL/GenBank/DDBJ databases">
        <authorList>
            <person name="Wuyts S."/>
        </authorList>
    </citation>
    <scope>NUCLEOTIDE SEQUENCE [LARGE SCALE GENOMIC DNA]</scope>
    <source>
        <strain evidence="2">Lactobacillus mudanjiangensis AMBF249</strain>
    </source>
</reference>
<dbReference type="GO" id="GO:0005249">
    <property type="term" value="F:voltage-gated potassium channel activity"/>
    <property type="evidence" value="ECO:0007669"/>
    <property type="project" value="InterPro"/>
</dbReference>
<dbReference type="Pfam" id="PF00027">
    <property type="entry name" value="cNMP_binding"/>
    <property type="match status" value="1"/>
</dbReference>
<dbReference type="EMBL" id="UYIG01000035">
    <property type="protein sequence ID" value="VDG27645.1"/>
    <property type="molecule type" value="Genomic_DNA"/>
</dbReference>
<name>A0A660DZK2_9LACO</name>
<dbReference type="CDD" id="cd00038">
    <property type="entry name" value="CAP_ED"/>
    <property type="match status" value="1"/>
</dbReference>
<protein>
    <submittedName>
        <fullName evidence="2">Crp/Fnr family transcriptional regulator [Lactobacillus allii]</fullName>
    </submittedName>
</protein>
<dbReference type="InterPro" id="IPR045319">
    <property type="entry name" value="KAT/AKT"/>
</dbReference>
<evidence type="ECO:0000259" key="1">
    <source>
        <dbReference type="PROSITE" id="PS50042"/>
    </source>
</evidence>
<dbReference type="Gene3D" id="2.60.120.10">
    <property type="entry name" value="Jelly Rolls"/>
    <property type="match status" value="1"/>
</dbReference>
<dbReference type="AlphaFoldDB" id="A0A660DZK2"/>
<dbReference type="RefSeq" id="WP_225425311.1">
    <property type="nucleotide sequence ID" value="NZ_BJDY01000006.1"/>
</dbReference>
<evidence type="ECO:0000313" key="2">
    <source>
        <dbReference type="EMBL" id="VDG27645.1"/>
    </source>
</evidence>
<sequence length="189" mass="21877">MKMPPYLAQKLPILATHWDQIQSQFTVQTMPAGHTLLAEGEVADAIYIIVSGALRLWHNAQGRDITLQFFFENQLVASFESFYLDQPSDFTIESLEPTQVLRLSKVNFDQLRQTYPALETTITRLICERFVTYRNTFFDQLQLTPTERYQQLVQDDPELIERVPLHLIAAYLGITPVSLSRIRTRLTND</sequence>
<accession>A0A660DZK2</accession>
<feature type="domain" description="Cyclic nucleotide-binding" evidence="1">
    <location>
        <begin position="30"/>
        <end position="111"/>
    </location>
</feature>
<dbReference type="SUPFAM" id="SSF51206">
    <property type="entry name" value="cAMP-binding domain-like"/>
    <property type="match status" value="1"/>
</dbReference>
<dbReference type="PANTHER" id="PTHR45743">
    <property type="entry name" value="POTASSIUM CHANNEL AKT1"/>
    <property type="match status" value="1"/>
</dbReference>
<dbReference type="InterPro" id="IPR018490">
    <property type="entry name" value="cNMP-bd_dom_sf"/>
</dbReference>
<dbReference type="PANTHER" id="PTHR45743:SF2">
    <property type="entry name" value="POTASSIUM CHANNEL AKT1"/>
    <property type="match status" value="1"/>
</dbReference>
<dbReference type="Proteomes" id="UP000289996">
    <property type="component" value="Unassembled WGS sequence"/>
</dbReference>
<dbReference type="SMART" id="SM00100">
    <property type="entry name" value="cNMP"/>
    <property type="match status" value="1"/>
</dbReference>
<evidence type="ECO:0000313" key="3">
    <source>
        <dbReference type="Proteomes" id="UP000289996"/>
    </source>
</evidence>
<proteinExistence type="predicted"/>
<dbReference type="InterPro" id="IPR000595">
    <property type="entry name" value="cNMP-bd_dom"/>
</dbReference>
<keyword evidence="3" id="KW-1185">Reference proteome</keyword>